<name>A0A5A7TN32_CUCMM</name>
<sequence>MKNCLGALDGTYIKVSVPAGDRPRYRTHKGEVVTNILGVCDTKDDFVYVLAGWEESAADSHVLGDAISRSNGLKMPKSYYYLVDAGYPNVEESLSNTAEKSYYPVEVQCRTILACCLLYNLINREMKNFEIPDDIGEADSTHATIVDDDIHYIETSTSGVSGGTSLQMKCLVTGSCITNRVIGGRTETFGDVESNDSAGYMRFHIDTVRDMEFQLIYSKGLDTSPDEVMGTRTTRASEGRNVSSGSKWKHRGQSTDTGDVICAAIEYDNEQLTHIAAWPVLQC</sequence>
<proteinExistence type="predicted"/>
<protein>
    <submittedName>
        <fullName evidence="1">Nuclease HARBI1</fullName>
    </submittedName>
</protein>
<dbReference type="InterPro" id="IPR045249">
    <property type="entry name" value="HARBI1-like"/>
</dbReference>
<dbReference type="AlphaFoldDB" id="A0A5A7TN32"/>
<gene>
    <name evidence="1" type="ORF">E6C27_scaffold110G00810</name>
</gene>
<organism evidence="1 2">
    <name type="scientific">Cucumis melo var. makuwa</name>
    <name type="common">Oriental melon</name>
    <dbReference type="NCBI Taxonomy" id="1194695"/>
    <lineage>
        <taxon>Eukaryota</taxon>
        <taxon>Viridiplantae</taxon>
        <taxon>Streptophyta</taxon>
        <taxon>Embryophyta</taxon>
        <taxon>Tracheophyta</taxon>
        <taxon>Spermatophyta</taxon>
        <taxon>Magnoliopsida</taxon>
        <taxon>eudicotyledons</taxon>
        <taxon>Gunneridae</taxon>
        <taxon>Pentapetalae</taxon>
        <taxon>rosids</taxon>
        <taxon>fabids</taxon>
        <taxon>Cucurbitales</taxon>
        <taxon>Cucurbitaceae</taxon>
        <taxon>Benincaseae</taxon>
        <taxon>Cucumis</taxon>
    </lineage>
</organism>
<accession>A0A5A7TN32</accession>
<dbReference type="STRING" id="1194695.A0A5A7TN32"/>
<evidence type="ECO:0000313" key="2">
    <source>
        <dbReference type="Proteomes" id="UP000321393"/>
    </source>
</evidence>
<comment type="caution">
    <text evidence="1">The sequence shown here is derived from an EMBL/GenBank/DDBJ whole genome shotgun (WGS) entry which is preliminary data.</text>
</comment>
<dbReference type="OrthoDB" id="1699974at2759"/>
<evidence type="ECO:0000313" key="1">
    <source>
        <dbReference type="EMBL" id="KAA0043207.1"/>
    </source>
</evidence>
<dbReference type="PANTHER" id="PTHR22930:SF281">
    <property type="entry name" value="NUCLEASE"/>
    <property type="match status" value="1"/>
</dbReference>
<dbReference type="PANTHER" id="PTHR22930">
    <property type="match status" value="1"/>
</dbReference>
<dbReference type="EMBL" id="SSTE01015327">
    <property type="protein sequence ID" value="KAA0043207.1"/>
    <property type="molecule type" value="Genomic_DNA"/>
</dbReference>
<reference evidence="1 2" key="1">
    <citation type="submission" date="2019-08" db="EMBL/GenBank/DDBJ databases">
        <title>Draft genome sequences of two oriental melons (Cucumis melo L. var makuwa).</title>
        <authorList>
            <person name="Kwon S.-Y."/>
        </authorList>
    </citation>
    <scope>NUCLEOTIDE SEQUENCE [LARGE SCALE GENOMIC DNA]</scope>
    <source>
        <strain evidence="2">cv. SW 3</strain>
        <tissue evidence="1">Leaf</tissue>
    </source>
</reference>
<dbReference type="Proteomes" id="UP000321393">
    <property type="component" value="Unassembled WGS sequence"/>
</dbReference>